<protein>
    <submittedName>
        <fullName evidence="1">Uncharacterized protein</fullName>
    </submittedName>
</protein>
<dbReference type="PhylomeDB" id="A0A0G4FWV6"/>
<name>A0A0G4FWV6_9ALVE</name>
<evidence type="ECO:0000313" key="1">
    <source>
        <dbReference type="EMBL" id="CEM19737.1"/>
    </source>
</evidence>
<proteinExistence type="predicted"/>
<reference evidence="1" key="1">
    <citation type="submission" date="2014-11" db="EMBL/GenBank/DDBJ databases">
        <authorList>
            <person name="Otto D Thomas"/>
            <person name="Naeem Raeece"/>
        </authorList>
    </citation>
    <scope>NUCLEOTIDE SEQUENCE</scope>
</reference>
<sequence length="167" mass="18985">MLRKGSRSRSRSSGFMWRHSGTCTRFFFCMDETASAKFLAPQINEVWKAAVSFQVDEPDSPFALLKMCDYFQMHKYVDIIVEALFSMPEKWPLCAVPFLNALRPDLLDSPNFPFEKVASATMERFRSPPLAATPFSSNPESDEAAQLFQRKSCAASLRTFSLVSYKP</sequence>
<organism evidence="1">
    <name type="scientific">Chromera velia CCMP2878</name>
    <dbReference type="NCBI Taxonomy" id="1169474"/>
    <lineage>
        <taxon>Eukaryota</taxon>
        <taxon>Sar</taxon>
        <taxon>Alveolata</taxon>
        <taxon>Colpodellida</taxon>
        <taxon>Chromeraceae</taxon>
        <taxon>Chromera</taxon>
    </lineage>
</organism>
<dbReference type="AlphaFoldDB" id="A0A0G4FWV6"/>
<dbReference type="VEuPathDB" id="CryptoDB:Cvel_19173"/>
<accession>A0A0G4FWV6</accession>
<gene>
    <name evidence="1" type="ORF">Cvel_19173</name>
</gene>
<dbReference type="EMBL" id="CDMZ01000700">
    <property type="protein sequence ID" value="CEM19737.1"/>
    <property type="molecule type" value="Genomic_DNA"/>
</dbReference>